<comment type="similarity">
    <text evidence="1 3">Belongs to the peptidase A1 family.</text>
</comment>
<keyword evidence="4" id="KW-0732">Signal</keyword>
<feature type="signal peptide" evidence="4">
    <location>
        <begin position="1"/>
        <end position="28"/>
    </location>
</feature>
<dbReference type="Proteomes" id="UP000289323">
    <property type="component" value="Unassembled WGS sequence"/>
</dbReference>
<keyword evidence="3" id="KW-0378">Hydrolase</keyword>
<dbReference type="InterPro" id="IPR021109">
    <property type="entry name" value="Peptidase_aspartic_dom_sf"/>
</dbReference>
<dbReference type="PANTHER" id="PTHR47966">
    <property type="entry name" value="BETA-SITE APP-CLEAVING ENZYME, ISOFORM A-RELATED"/>
    <property type="match status" value="1"/>
</dbReference>
<accession>A0A3S4BBG2</accession>
<dbReference type="PRINTS" id="PR00792">
    <property type="entry name" value="PEPSIN"/>
</dbReference>
<dbReference type="GO" id="GO:0006508">
    <property type="term" value="P:proteolysis"/>
    <property type="evidence" value="ECO:0007669"/>
    <property type="project" value="UniProtKB-KW"/>
</dbReference>
<feature type="domain" description="Peptidase A1" evidence="5">
    <location>
        <begin position="102"/>
        <end position="418"/>
    </location>
</feature>
<reference evidence="6 7" key="1">
    <citation type="submission" date="2018-04" db="EMBL/GenBank/DDBJ databases">
        <authorList>
            <person name="Huttner S."/>
            <person name="Dainat J."/>
        </authorList>
    </citation>
    <scope>NUCLEOTIDE SEQUENCE [LARGE SCALE GENOMIC DNA]</scope>
</reference>
<feature type="chain" id="PRO_5018580989" evidence="4">
    <location>
        <begin position="29"/>
        <end position="418"/>
    </location>
</feature>
<name>A0A3S4BBG2_9PEZI</name>
<gene>
    <name evidence="6" type="ORF">TT172_LOCUS9584</name>
</gene>
<keyword evidence="2 3" id="KW-0064">Aspartyl protease</keyword>
<dbReference type="InterPro" id="IPR001969">
    <property type="entry name" value="Aspartic_peptidase_AS"/>
</dbReference>
<evidence type="ECO:0000259" key="5">
    <source>
        <dbReference type="PROSITE" id="PS51767"/>
    </source>
</evidence>
<sequence>MATIASPLRFIPVLILLLFGSPIPAVPAANPHGTGHNAIARGGVTIGVKRNPNYRPNGPAEYARALKKWGAKVPGALQDSLVAMRDTVGEVGAKSVHDDREYVSSVGFGTPSQWLDVTLDTGSSDVWVFSSETRLSLDADRPRWVIENSTTAKRVENATWSIVYADGSIARGNVWTDTISLGGTTVPNATLESAVNVSPELSGDRDSAGVFGLAYSLPTGTSPQQPAVLPALLQHLPQALFTVDLRHGSNASSSSSAANNSAYTFGYIDSSRHLSSSPIQYTPLLPNATYWHIAYNGLHLGGHREWYLSSAWSAGVDTGTALLLLGRFATTLYYGAVPGARQNWNMGGLWEFPCDLRDGNGTAVALPDLDIGFPGGAKGDGLVATIPGRYLNHTVMEDNTTMCMGGLQEVGFAAKDLN</sequence>
<organism evidence="6 7">
    <name type="scientific">Thermothielavioides terrestris</name>
    <dbReference type="NCBI Taxonomy" id="2587410"/>
    <lineage>
        <taxon>Eukaryota</taxon>
        <taxon>Fungi</taxon>
        <taxon>Dikarya</taxon>
        <taxon>Ascomycota</taxon>
        <taxon>Pezizomycotina</taxon>
        <taxon>Sordariomycetes</taxon>
        <taxon>Sordariomycetidae</taxon>
        <taxon>Sordariales</taxon>
        <taxon>Chaetomiaceae</taxon>
        <taxon>Thermothielavioides</taxon>
    </lineage>
</organism>
<dbReference type="PROSITE" id="PS00141">
    <property type="entry name" value="ASP_PROTEASE"/>
    <property type="match status" value="1"/>
</dbReference>
<evidence type="ECO:0000256" key="4">
    <source>
        <dbReference type="SAM" id="SignalP"/>
    </source>
</evidence>
<dbReference type="GO" id="GO:0004190">
    <property type="term" value="F:aspartic-type endopeptidase activity"/>
    <property type="evidence" value="ECO:0007669"/>
    <property type="project" value="UniProtKB-KW"/>
</dbReference>
<dbReference type="SUPFAM" id="SSF50630">
    <property type="entry name" value="Acid proteases"/>
    <property type="match status" value="1"/>
</dbReference>
<dbReference type="Pfam" id="PF00026">
    <property type="entry name" value="Asp"/>
    <property type="match status" value="1"/>
</dbReference>
<dbReference type="PANTHER" id="PTHR47966:SF2">
    <property type="entry name" value="ASPERGILLOPEPSIN-1-RELATED"/>
    <property type="match status" value="1"/>
</dbReference>
<evidence type="ECO:0000313" key="6">
    <source>
        <dbReference type="EMBL" id="SPQ27165.1"/>
    </source>
</evidence>
<dbReference type="InterPro" id="IPR001461">
    <property type="entry name" value="Aspartic_peptidase_A1"/>
</dbReference>
<dbReference type="EMBL" id="OUUZ01000019">
    <property type="protein sequence ID" value="SPQ27165.1"/>
    <property type="molecule type" value="Genomic_DNA"/>
</dbReference>
<protein>
    <submittedName>
        <fullName evidence="6">D17b8266-1f89-41d9-bec8-8ae97682028e</fullName>
    </submittedName>
</protein>
<evidence type="ECO:0000256" key="2">
    <source>
        <dbReference type="ARBA" id="ARBA00022750"/>
    </source>
</evidence>
<dbReference type="AlphaFoldDB" id="A0A3S4BBG2"/>
<dbReference type="Gene3D" id="2.40.70.10">
    <property type="entry name" value="Acid Proteases"/>
    <property type="match status" value="2"/>
</dbReference>
<keyword evidence="3" id="KW-0645">Protease</keyword>
<evidence type="ECO:0000256" key="1">
    <source>
        <dbReference type="ARBA" id="ARBA00007447"/>
    </source>
</evidence>
<proteinExistence type="inferred from homology"/>
<dbReference type="InterPro" id="IPR033121">
    <property type="entry name" value="PEPTIDASE_A1"/>
</dbReference>
<dbReference type="PROSITE" id="PS51767">
    <property type="entry name" value="PEPTIDASE_A1"/>
    <property type="match status" value="1"/>
</dbReference>
<evidence type="ECO:0000256" key="3">
    <source>
        <dbReference type="RuleBase" id="RU000454"/>
    </source>
</evidence>
<evidence type="ECO:0000313" key="7">
    <source>
        <dbReference type="Proteomes" id="UP000289323"/>
    </source>
</evidence>